<organism evidence="6 7">
    <name type="scientific">Ceratopteris richardii</name>
    <name type="common">Triangle waterfern</name>
    <dbReference type="NCBI Taxonomy" id="49495"/>
    <lineage>
        <taxon>Eukaryota</taxon>
        <taxon>Viridiplantae</taxon>
        <taxon>Streptophyta</taxon>
        <taxon>Embryophyta</taxon>
        <taxon>Tracheophyta</taxon>
        <taxon>Polypodiopsida</taxon>
        <taxon>Polypodiidae</taxon>
        <taxon>Polypodiales</taxon>
        <taxon>Pteridineae</taxon>
        <taxon>Pteridaceae</taxon>
        <taxon>Parkerioideae</taxon>
        <taxon>Ceratopteris</taxon>
    </lineage>
</organism>
<sequence>MSTMVLREFWFLLVTIISATCAMHSCLARPLMMARTSRMLVLVASPTPSLTYHGGPLMTVRHLRLHVLWYGTFSGVQQAAIRDFLASFQATDNGNGGREAPTVRQWWAMVRKYKDANGNPPAGRISLGMEFSDTAYSRGKNLSNADMADMVDALYMANRKTRSSSMYVVMTAEDVLVEDFCMNSCGTHEVTAGAKVPFVWVGNAGKQCPGLCAWPFAVEKYGPPGPPLTPPNGDPAADGMVINLALLLAGAATNPFASGYFQGDASVPLEAGSACQGQFGPGSYPGYAGQLQTESSSGASFNVVGLNDRYFLLPAIWNPSTKLCQTP</sequence>
<keyword evidence="3 5" id="KW-0732">Signal</keyword>
<feature type="chain" id="PRO_5035922206" evidence="5">
    <location>
        <begin position="29"/>
        <end position="327"/>
    </location>
</feature>
<gene>
    <name evidence="6" type="ORF">KP509_07G016800</name>
</gene>
<dbReference type="AlphaFoldDB" id="A0A8T2U7T0"/>
<evidence type="ECO:0000313" key="6">
    <source>
        <dbReference type="EMBL" id="KAH7432291.1"/>
    </source>
</evidence>
<evidence type="ECO:0000256" key="3">
    <source>
        <dbReference type="ARBA" id="ARBA00022729"/>
    </source>
</evidence>
<evidence type="ECO:0000256" key="1">
    <source>
        <dbReference type="ARBA" id="ARBA00004613"/>
    </source>
</evidence>
<dbReference type="EMBL" id="CM035412">
    <property type="protein sequence ID" value="KAH7432291.1"/>
    <property type="molecule type" value="Genomic_DNA"/>
</dbReference>
<dbReference type="PANTHER" id="PTHR31279">
    <property type="entry name" value="PROTEIN EXORDIUM-LIKE 5"/>
    <property type="match status" value="1"/>
</dbReference>
<comment type="subcellular location">
    <subcellularLocation>
        <location evidence="1">Secreted</location>
    </subcellularLocation>
</comment>
<reference evidence="6" key="1">
    <citation type="submission" date="2021-08" db="EMBL/GenBank/DDBJ databases">
        <title>WGS assembly of Ceratopteris richardii.</title>
        <authorList>
            <person name="Marchant D.B."/>
            <person name="Chen G."/>
            <person name="Jenkins J."/>
            <person name="Shu S."/>
            <person name="Leebens-Mack J."/>
            <person name="Grimwood J."/>
            <person name="Schmutz J."/>
            <person name="Soltis P."/>
            <person name="Soltis D."/>
            <person name="Chen Z.-H."/>
        </authorList>
    </citation>
    <scope>NUCLEOTIDE SEQUENCE</scope>
    <source>
        <strain evidence="6">Whitten #5841</strain>
        <tissue evidence="6">Leaf</tissue>
    </source>
</reference>
<comment type="similarity">
    <text evidence="4">Belongs to the EXORDIUM family.</text>
</comment>
<dbReference type="OMA" id="EGTHANN"/>
<proteinExistence type="inferred from homology"/>
<dbReference type="GO" id="GO:0005576">
    <property type="term" value="C:extracellular region"/>
    <property type="evidence" value="ECO:0007669"/>
    <property type="project" value="UniProtKB-SubCell"/>
</dbReference>
<evidence type="ECO:0000313" key="7">
    <source>
        <dbReference type="Proteomes" id="UP000825935"/>
    </source>
</evidence>
<accession>A0A8T2U7T0</accession>
<evidence type="ECO:0000256" key="2">
    <source>
        <dbReference type="ARBA" id="ARBA00022525"/>
    </source>
</evidence>
<keyword evidence="7" id="KW-1185">Reference proteome</keyword>
<dbReference type="Proteomes" id="UP000825935">
    <property type="component" value="Chromosome 7"/>
</dbReference>
<feature type="signal peptide" evidence="5">
    <location>
        <begin position="1"/>
        <end position="28"/>
    </location>
</feature>
<dbReference type="OrthoDB" id="2017091at2759"/>
<dbReference type="InterPro" id="IPR006766">
    <property type="entry name" value="EXORDIUM-like"/>
</dbReference>
<dbReference type="Pfam" id="PF04674">
    <property type="entry name" value="Phi_1"/>
    <property type="match status" value="1"/>
</dbReference>
<evidence type="ECO:0000256" key="5">
    <source>
        <dbReference type="SAM" id="SignalP"/>
    </source>
</evidence>
<comment type="caution">
    <text evidence="6">The sequence shown here is derived from an EMBL/GenBank/DDBJ whole genome shotgun (WGS) entry which is preliminary data.</text>
</comment>
<evidence type="ECO:0000256" key="4">
    <source>
        <dbReference type="ARBA" id="ARBA00023591"/>
    </source>
</evidence>
<name>A0A8T2U7T0_CERRI</name>
<protein>
    <submittedName>
        <fullName evidence="6">Uncharacterized protein</fullName>
    </submittedName>
</protein>
<dbReference type="PANTHER" id="PTHR31279:SF58">
    <property type="entry name" value="PROTEIN EXORDIUM-LIKE 2"/>
    <property type="match status" value="1"/>
</dbReference>
<keyword evidence="2" id="KW-0964">Secreted</keyword>